<comment type="cofactor">
    <cofactor evidence="1">
        <name>Zn(2+)</name>
        <dbReference type="ChEBI" id="CHEBI:29105"/>
    </cofactor>
</comment>
<gene>
    <name evidence="22" type="ORF">BG011_008712</name>
</gene>
<evidence type="ECO:0000256" key="8">
    <source>
        <dbReference type="ARBA" id="ARBA00022692"/>
    </source>
</evidence>
<dbReference type="Pfam" id="PF22250">
    <property type="entry name" value="PFF1_C"/>
    <property type="match status" value="1"/>
</dbReference>
<protein>
    <recommendedName>
        <fullName evidence="17">Peptide hydrolase</fullName>
        <ecNumber evidence="17">3.4.-.-</ecNumber>
    </recommendedName>
</protein>
<feature type="transmembrane region" description="Helical" evidence="19">
    <location>
        <begin position="464"/>
        <end position="487"/>
    </location>
</feature>
<evidence type="ECO:0000313" key="22">
    <source>
        <dbReference type="EMBL" id="KAG0250020.1"/>
    </source>
</evidence>
<evidence type="ECO:0000256" key="4">
    <source>
        <dbReference type="ARBA" id="ARBA00004477"/>
    </source>
</evidence>
<feature type="transmembrane region" description="Helical" evidence="19">
    <location>
        <begin position="539"/>
        <end position="560"/>
    </location>
</feature>
<keyword evidence="10 17" id="KW-0378">Hydrolase</keyword>
<keyword evidence="16" id="KW-0325">Glycoprotein</keyword>
<evidence type="ECO:0000259" key="20">
    <source>
        <dbReference type="Pfam" id="PF04389"/>
    </source>
</evidence>
<proteinExistence type="inferred from homology"/>
<dbReference type="EC" id="3.4.-.-" evidence="17"/>
<feature type="domain" description="Peptidase M28" evidence="20">
    <location>
        <begin position="168"/>
        <end position="354"/>
    </location>
</feature>
<keyword evidence="14" id="KW-0482">Metalloprotease</keyword>
<dbReference type="GO" id="GO:0005789">
    <property type="term" value="C:endoplasmic reticulum membrane"/>
    <property type="evidence" value="ECO:0007669"/>
    <property type="project" value="UniProtKB-SubCell"/>
</dbReference>
<evidence type="ECO:0000256" key="16">
    <source>
        <dbReference type="ARBA" id="ARBA00023180"/>
    </source>
</evidence>
<feature type="transmembrane region" description="Helical" evidence="19">
    <location>
        <begin position="50"/>
        <end position="70"/>
    </location>
</feature>
<reference evidence="22" key="1">
    <citation type="journal article" date="2020" name="Fungal Divers.">
        <title>Resolving the Mortierellaceae phylogeny through synthesis of multi-gene phylogenetics and phylogenomics.</title>
        <authorList>
            <person name="Vandepol N."/>
            <person name="Liber J."/>
            <person name="Desiro A."/>
            <person name="Na H."/>
            <person name="Kennedy M."/>
            <person name="Barry K."/>
            <person name="Grigoriev I.V."/>
            <person name="Miller A.N."/>
            <person name="O'Donnell K."/>
            <person name="Stajich J.E."/>
            <person name="Bonito G."/>
        </authorList>
    </citation>
    <scope>NUCLEOTIDE SEQUENCE</scope>
    <source>
        <strain evidence="22">KOD948</strain>
    </source>
</reference>
<feature type="region of interest" description="Disordered" evidence="18">
    <location>
        <begin position="1"/>
        <end position="41"/>
    </location>
</feature>
<keyword evidence="12 17" id="KW-0862">Zinc</keyword>
<feature type="transmembrane region" description="Helical" evidence="19">
    <location>
        <begin position="634"/>
        <end position="655"/>
    </location>
</feature>
<dbReference type="GO" id="GO:0005774">
    <property type="term" value="C:vacuolar membrane"/>
    <property type="evidence" value="ECO:0007669"/>
    <property type="project" value="UniProtKB-SubCell"/>
</dbReference>
<dbReference type="AlphaFoldDB" id="A0A9P6PQK1"/>
<dbReference type="PANTHER" id="PTHR12147">
    <property type="entry name" value="METALLOPEPTIDASE M28 FAMILY MEMBER"/>
    <property type="match status" value="1"/>
</dbReference>
<evidence type="ECO:0000256" key="5">
    <source>
        <dbReference type="ARBA" id="ARBA00010918"/>
    </source>
</evidence>
<dbReference type="Pfam" id="PF04389">
    <property type="entry name" value="Peptidase_M28"/>
    <property type="match status" value="1"/>
</dbReference>
<organism evidence="22 23">
    <name type="scientific">Mortierella polycephala</name>
    <dbReference type="NCBI Taxonomy" id="41804"/>
    <lineage>
        <taxon>Eukaryota</taxon>
        <taxon>Fungi</taxon>
        <taxon>Fungi incertae sedis</taxon>
        <taxon>Mucoromycota</taxon>
        <taxon>Mortierellomycotina</taxon>
        <taxon>Mortierellomycetes</taxon>
        <taxon>Mortierellales</taxon>
        <taxon>Mortierellaceae</taxon>
        <taxon>Mortierella</taxon>
    </lineage>
</organism>
<name>A0A9P6PQK1_9FUNG</name>
<comment type="similarity">
    <text evidence="5 17">Belongs to the peptidase M28 family.</text>
</comment>
<dbReference type="GO" id="GO:0006508">
    <property type="term" value="P:proteolysis"/>
    <property type="evidence" value="ECO:0007669"/>
    <property type="project" value="UniProtKB-KW"/>
</dbReference>
<dbReference type="Proteomes" id="UP000726737">
    <property type="component" value="Unassembled WGS sequence"/>
</dbReference>
<feature type="transmembrane region" description="Helical" evidence="19">
    <location>
        <begin position="604"/>
        <end position="622"/>
    </location>
</feature>
<evidence type="ECO:0000256" key="14">
    <source>
        <dbReference type="ARBA" id="ARBA00023049"/>
    </source>
</evidence>
<dbReference type="FunFam" id="3.40.630.10:FF:000008">
    <property type="entry name" value="Endoplasmic reticulum metallopeptidase 1"/>
    <property type="match status" value="1"/>
</dbReference>
<dbReference type="GO" id="GO:0046872">
    <property type="term" value="F:metal ion binding"/>
    <property type="evidence" value="ECO:0007669"/>
    <property type="project" value="UniProtKB-KW"/>
</dbReference>
<evidence type="ECO:0000256" key="6">
    <source>
        <dbReference type="ARBA" id="ARBA00022554"/>
    </source>
</evidence>
<feature type="domain" description="Vacuolar membrane protease C-terminal" evidence="21">
    <location>
        <begin position="663"/>
        <end position="873"/>
    </location>
</feature>
<dbReference type="Gene3D" id="3.40.630.10">
    <property type="entry name" value="Zn peptidases"/>
    <property type="match status" value="1"/>
</dbReference>
<feature type="transmembrane region" description="Helical" evidence="19">
    <location>
        <begin position="572"/>
        <end position="592"/>
    </location>
</feature>
<evidence type="ECO:0000313" key="23">
    <source>
        <dbReference type="Proteomes" id="UP000726737"/>
    </source>
</evidence>
<keyword evidence="23" id="KW-1185">Reference proteome</keyword>
<keyword evidence="15 19" id="KW-0472">Membrane</keyword>
<keyword evidence="8 19" id="KW-0812">Transmembrane</keyword>
<keyword evidence="11" id="KW-0256">Endoplasmic reticulum</keyword>
<accession>A0A9P6PQK1</accession>
<comment type="function">
    <text evidence="2">May be involved in vacuolar sorting and osmoregulation.</text>
</comment>
<feature type="transmembrane region" description="Helical" evidence="19">
    <location>
        <begin position="512"/>
        <end position="533"/>
    </location>
</feature>
<evidence type="ECO:0000256" key="9">
    <source>
        <dbReference type="ARBA" id="ARBA00022723"/>
    </source>
</evidence>
<dbReference type="OrthoDB" id="76293at2759"/>
<feature type="transmembrane region" description="Helical" evidence="19">
    <location>
        <begin position="430"/>
        <end position="452"/>
    </location>
</feature>
<evidence type="ECO:0000259" key="21">
    <source>
        <dbReference type="Pfam" id="PF22250"/>
    </source>
</evidence>
<evidence type="ECO:0000256" key="12">
    <source>
        <dbReference type="ARBA" id="ARBA00022833"/>
    </source>
</evidence>
<evidence type="ECO:0000256" key="17">
    <source>
        <dbReference type="RuleBase" id="RU361240"/>
    </source>
</evidence>
<evidence type="ECO:0000256" key="13">
    <source>
        <dbReference type="ARBA" id="ARBA00022989"/>
    </source>
</evidence>
<evidence type="ECO:0000256" key="1">
    <source>
        <dbReference type="ARBA" id="ARBA00001947"/>
    </source>
</evidence>
<keyword evidence="7 17" id="KW-0645">Protease</keyword>
<sequence>MTEHQGDPDKQHKRDDEVPEKPPLPQDSDTEKNDAQSATNAINQGSWRRMAGVFLMMIISYSIIGGIVSIKRLSLPSPKSVADARGPHDFSAEWAWQHLEQIAQRPHPINSRDNLRIRDYLVQTVKDLQVEALNVNRTVELADDDVKLTLGKNFLSQSTRLEFYESSNVIVRVVGTESRSEAVVVDAHYDSVLIGHGATDDGIGVSVCLEMIRNLIHHPVRHNVIFNINNGEEVGLYGAAAFMKHPWAKDVKAFISLEGAGAGGRALLFRATNQALAGYYSKVGNSPHANVFGNDVFKIGLIKSGTDFSVFTAYGIPGLDVAFYSRRAFYHSLHDDLEHTSKGSVQHMGNTALTATRNIADSDYLSNPEGIVSDEASIYYDVAGLFMLVYSFKTYMAINYTFLVLTVIFIAFAIFSARKHGLTVMVVLRSYLAMILSFVVAIVTSVAFAALLNKVNPMLVYGEHILAFMFFVFQSCTAIICVQWAWVKIELRFKGDMSSHDPTLQRVDTEQIANVGIVLFWWTLLIVAIILGHSTEIGLLYFISWFMGTSMISAFLSVCLKLRGTLWTLLRLWINVLPLMMALDIAITNMIAMSQTLVDGTAPFAIMALFALCALNCIMPLIPTIHHSANFKKMGLFSVFLTLVLLIATLAVFPYSADEAPNKLVWRQIYDLDQDTSLVTVKTMNRLEKIMEMIPEAKTRECGPDPVSNNVLTQCVYSGAVPKLVTGSKGSGIEIINSAVSVPTHSPGTAGEAGSAPNALVRTVHLTWNVTDSRLCTIQFPFNSPVVRLNLAGFDEVDQGYGSTAVENTPRLSMLGFKRDYNQVWDLEVAYEVENENAPALEGTLACLYDEWDQGQIPAFTNTKDHLPDWALLGGGKGPGLLTIQKKVYV</sequence>
<keyword evidence="13 19" id="KW-1133">Transmembrane helix</keyword>
<comment type="caution">
    <text evidence="22">The sequence shown here is derived from an EMBL/GenBank/DDBJ whole genome shotgun (WGS) entry which is preliminary data.</text>
</comment>
<evidence type="ECO:0000256" key="18">
    <source>
        <dbReference type="SAM" id="MobiDB-lite"/>
    </source>
</evidence>
<evidence type="ECO:0000256" key="10">
    <source>
        <dbReference type="ARBA" id="ARBA00022801"/>
    </source>
</evidence>
<dbReference type="InterPro" id="IPR045175">
    <property type="entry name" value="M28_fam"/>
</dbReference>
<dbReference type="InterPro" id="IPR053975">
    <property type="entry name" value="PFF1_C"/>
</dbReference>
<dbReference type="EMBL" id="JAAAJA010000734">
    <property type="protein sequence ID" value="KAG0250020.1"/>
    <property type="molecule type" value="Genomic_DNA"/>
</dbReference>
<dbReference type="PANTHER" id="PTHR12147:SF58">
    <property type="entry name" value="VACUOLAR MEMBRANE PROTEASE"/>
    <property type="match status" value="1"/>
</dbReference>
<evidence type="ECO:0000256" key="7">
    <source>
        <dbReference type="ARBA" id="ARBA00022670"/>
    </source>
</evidence>
<evidence type="ECO:0000256" key="3">
    <source>
        <dbReference type="ARBA" id="ARBA00004128"/>
    </source>
</evidence>
<feature type="transmembrane region" description="Helical" evidence="19">
    <location>
        <begin position="398"/>
        <end position="418"/>
    </location>
</feature>
<dbReference type="InterPro" id="IPR048024">
    <property type="entry name" value="Fxna-like_M28_dom"/>
</dbReference>
<dbReference type="CDD" id="cd03875">
    <property type="entry name" value="M28_Fxna_like"/>
    <property type="match status" value="1"/>
</dbReference>
<evidence type="ECO:0000256" key="19">
    <source>
        <dbReference type="SAM" id="Phobius"/>
    </source>
</evidence>
<evidence type="ECO:0000256" key="2">
    <source>
        <dbReference type="ARBA" id="ARBA00003273"/>
    </source>
</evidence>
<dbReference type="InterPro" id="IPR007484">
    <property type="entry name" value="Peptidase_M28"/>
</dbReference>
<dbReference type="SUPFAM" id="SSF53187">
    <property type="entry name" value="Zn-dependent exopeptidases"/>
    <property type="match status" value="1"/>
</dbReference>
<evidence type="ECO:0000256" key="15">
    <source>
        <dbReference type="ARBA" id="ARBA00023136"/>
    </source>
</evidence>
<keyword evidence="9 17" id="KW-0479">Metal-binding</keyword>
<feature type="compositionally biased region" description="Basic and acidic residues" evidence="18">
    <location>
        <begin position="1"/>
        <end position="20"/>
    </location>
</feature>
<dbReference type="GO" id="GO:0008235">
    <property type="term" value="F:metalloexopeptidase activity"/>
    <property type="evidence" value="ECO:0007669"/>
    <property type="project" value="InterPro"/>
</dbReference>
<evidence type="ECO:0000256" key="11">
    <source>
        <dbReference type="ARBA" id="ARBA00022824"/>
    </source>
</evidence>
<comment type="subcellular location">
    <subcellularLocation>
        <location evidence="4">Endoplasmic reticulum membrane</location>
        <topology evidence="4">Multi-pass membrane protein</topology>
    </subcellularLocation>
    <subcellularLocation>
        <location evidence="3">Vacuole membrane</location>
        <topology evidence="3">Multi-pass membrane protein</topology>
    </subcellularLocation>
</comment>
<keyword evidence="6" id="KW-0926">Vacuole</keyword>